<evidence type="ECO:0008006" key="3">
    <source>
        <dbReference type="Google" id="ProtNLM"/>
    </source>
</evidence>
<organism evidence="1 2">
    <name type="scientific">Flavobacterium piscisymbiosum</name>
    <dbReference type="NCBI Taxonomy" id="2893753"/>
    <lineage>
        <taxon>Bacteria</taxon>
        <taxon>Pseudomonadati</taxon>
        <taxon>Bacteroidota</taxon>
        <taxon>Flavobacteriia</taxon>
        <taxon>Flavobacteriales</taxon>
        <taxon>Flavobacteriaceae</taxon>
        <taxon>Flavobacterium</taxon>
    </lineage>
</organism>
<name>A0ABS8MHD7_9FLAO</name>
<accession>A0ABS8MHD7</accession>
<keyword evidence="2" id="KW-1185">Reference proteome</keyword>
<dbReference type="PROSITE" id="PS51257">
    <property type="entry name" value="PROKAR_LIPOPROTEIN"/>
    <property type="match status" value="1"/>
</dbReference>
<proteinExistence type="predicted"/>
<reference evidence="1" key="1">
    <citation type="submission" date="2021-11" db="EMBL/GenBank/DDBJ databases">
        <title>Description of novel Flavobacterium species.</title>
        <authorList>
            <person name="Saticioglu I.B."/>
            <person name="Ay H."/>
            <person name="Altun S."/>
            <person name="Duman M."/>
        </authorList>
    </citation>
    <scope>NUCLEOTIDE SEQUENCE</scope>
    <source>
        <strain evidence="1">F-30</strain>
    </source>
</reference>
<dbReference type="EMBL" id="JAJJMM010000001">
    <property type="protein sequence ID" value="MCC9064130.1"/>
    <property type="molecule type" value="Genomic_DNA"/>
</dbReference>
<dbReference type="Proteomes" id="UP001430679">
    <property type="component" value="Unassembled WGS sequence"/>
</dbReference>
<protein>
    <recommendedName>
        <fullName evidence="3">Lipoprotein</fullName>
    </recommendedName>
</protein>
<sequence length="263" mass="31168">MKKITIIIFILVFTSCKKDTTKKDVVTGNFQIDRFLKEYVSTSNTKGDSIYLKDLDVALSLNNKKDKYQYSVEKYGNLFDSKYKYIQIIDSNNYECTVYIIKNKEVIKLISFEKKIPFNKIFTRDINNDGQKDFVITSPTTGPEEFHICLLDKNTGLISNEINTYNYYPVKNNEFIEVVNHQSPIVHVFKMRWQGIKVDTIEKIYYDWEHPVYYKADKYPFKDFGDQDKSYVYDSTVKVKIIKKLPSEYIKAVKKYYPELIKY</sequence>
<evidence type="ECO:0000313" key="1">
    <source>
        <dbReference type="EMBL" id="MCC9064130.1"/>
    </source>
</evidence>
<dbReference type="RefSeq" id="WP_230036844.1">
    <property type="nucleotide sequence ID" value="NZ_JAJJMM010000001.1"/>
</dbReference>
<comment type="caution">
    <text evidence="1">The sequence shown here is derived from an EMBL/GenBank/DDBJ whole genome shotgun (WGS) entry which is preliminary data.</text>
</comment>
<gene>
    <name evidence="1" type="ORF">LNP81_14110</name>
</gene>
<evidence type="ECO:0000313" key="2">
    <source>
        <dbReference type="Proteomes" id="UP001430679"/>
    </source>
</evidence>